<feature type="coiled-coil region" evidence="1">
    <location>
        <begin position="491"/>
        <end position="633"/>
    </location>
</feature>
<feature type="coiled-coil region" evidence="1">
    <location>
        <begin position="719"/>
        <end position="767"/>
    </location>
</feature>
<dbReference type="GeneID" id="103176032"/>
<sequence length="907" mass="104092">MSFRFRRKDKMPFKHIAHGLVPAATIAPRPAVPRTPPPRSPNPSPERPRSALSAIILTSCLTGRTVAIPQPNLAWPRPRSNSESDSARSEQRSLVEPYASVTELGLRNEWQGTVKGRPQFPLPSDSDEEYDDEEEDQDLEQQSSDKDQHFYYVLEKDQEAPKQEPVYAVPHKEKKEEIPVSVSSEMTEISSCDVVSAILLDEPEHGHVTEKPPVQTCKVQKEKVGKVHSSPENSPITDVNDNASVETPRTSSALTQKKIKARKKVNTAESKSDLTDEANRELKELHKEMLQELKDRNQMLVSSNQAMVCEAHSLKQQLQGMQFKLEQLEEEKQKRQEAEDSLPREDELAELLSLRQHAQQLVDENDAMKVTIHRLNVELSHYQAKYRPLLKEEGSHRHSLPVTGPPPPWLVDMKYLSPLLLAYEDQLRERDDVIKAQENEMKNFRARVEEIVCENNQLHQQLERSGAVSSREWRQLQDQAKLVLEENQVLMEQLEVQQAKAKDSHNRHLQEASNFTKQLVLLEAEKQSQQEELLETQQQLKHLRSKYEQLRADLDNKMGVDEHSAMVNELKRQLHLEQEKQHVEVEELMGRIASLQAEKKSLLLEKTELTADNKTLEAEMEEAKKSNRISQKKIGLLKQQTEEAMEKEVAAHQYLANLISLAEKTTYERDQLVYVTRSLENEKHGVLNKIMAGNVRLGKLEEKVKLYKTKATVKLGDINNRMKEQEEDFSRKTAQYQQEICHLQRLLKDKQETLDGVLEQKRQVETELETVWESTTRENRHIKDLLRGTLNKNSLLAPAHFYGSGIDENPHRYASSHSNFRAFSYCDVTVSSPRRLEDGTPHGDYVPSNNDVPLPHRVAESGDCTATQRKQKSREGIVMSPMFESDSDQQQNASSDESEKNDHDFYS</sequence>
<dbReference type="OrthoDB" id="6622877at2759"/>
<dbReference type="AlphaFoldDB" id="V9KC90"/>
<dbReference type="EMBL" id="JW862814">
    <property type="protein sequence ID" value="AFO95331.1"/>
    <property type="molecule type" value="mRNA"/>
</dbReference>
<feature type="region of interest" description="Disordered" evidence="2">
    <location>
        <begin position="22"/>
        <end position="49"/>
    </location>
</feature>
<accession>V9KC90</accession>
<feature type="compositionally biased region" description="Pro residues" evidence="2">
    <location>
        <begin position="30"/>
        <end position="45"/>
    </location>
</feature>
<dbReference type="PANTHER" id="PTHR36170">
    <property type="entry name" value="CENTROSOMAL PROTEIN OF 89 KDA"/>
    <property type="match status" value="1"/>
</dbReference>
<keyword evidence="1" id="KW-0175">Coiled coil</keyword>
<organism evidence="3">
    <name type="scientific">Callorhinchus milii</name>
    <name type="common">Ghost shark</name>
    <dbReference type="NCBI Taxonomy" id="7868"/>
    <lineage>
        <taxon>Eukaryota</taxon>
        <taxon>Metazoa</taxon>
        <taxon>Chordata</taxon>
        <taxon>Craniata</taxon>
        <taxon>Vertebrata</taxon>
        <taxon>Chondrichthyes</taxon>
        <taxon>Holocephali</taxon>
        <taxon>Chimaeriformes</taxon>
        <taxon>Callorhinchidae</taxon>
        <taxon>Callorhinchus</taxon>
    </lineage>
</organism>
<dbReference type="GO" id="GO:0097539">
    <property type="term" value="C:ciliary transition fiber"/>
    <property type="evidence" value="ECO:0007669"/>
    <property type="project" value="TreeGrafter"/>
</dbReference>
<feature type="region of interest" description="Disordered" evidence="2">
    <location>
        <begin position="109"/>
        <end position="146"/>
    </location>
</feature>
<dbReference type="GO" id="GO:0045202">
    <property type="term" value="C:synapse"/>
    <property type="evidence" value="ECO:0007669"/>
    <property type="project" value="GOC"/>
</dbReference>
<evidence type="ECO:0000256" key="1">
    <source>
        <dbReference type="SAM" id="Coils"/>
    </source>
</evidence>
<dbReference type="GO" id="GO:0007268">
    <property type="term" value="P:chemical synaptic transmission"/>
    <property type="evidence" value="ECO:0007669"/>
    <property type="project" value="InterPro"/>
</dbReference>
<dbReference type="KEGG" id="cmk:103176032"/>
<feature type="region of interest" description="Disordered" evidence="2">
    <location>
        <begin position="223"/>
        <end position="277"/>
    </location>
</feature>
<feature type="region of interest" description="Disordered" evidence="2">
    <location>
        <begin position="835"/>
        <end position="907"/>
    </location>
</feature>
<dbReference type="PANTHER" id="PTHR36170:SF1">
    <property type="entry name" value="CENTROSOMAL PROTEIN OF 89 KDA"/>
    <property type="match status" value="1"/>
</dbReference>
<feature type="compositionally biased region" description="Acidic residues" evidence="2">
    <location>
        <begin position="125"/>
        <end position="139"/>
    </location>
</feature>
<dbReference type="GO" id="GO:0060271">
    <property type="term" value="P:cilium assembly"/>
    <property type="evidence" value="ECO:0007669"/>
    <property type="project" value="InterPro"/>
</dbReference>
<evidence type="ECO:0000256" key="2">
    <source>
        <dbReference type="SAM" id="MobiDB-lite"/>
    </source>
</evidence>
<dbReference type="RefSeq" id="XP_042196451.1">
    <property type="nucleotide sequence ID" value="XM_042340517.1"/>
</dbReference>
<proteinExistence type="evidence at transcript level"/>
<dbReference type="InterPro" id="IPR033545">
    <property type="entry name" value="CEP89"/>
</dbReference>
<dbReference type="CTD" id="84902"/>
<feature type="coiled-coil region" evidence="1">
    <location>
        <begin position="420"/>
        <end position="461"/>
    </location>
</feature>
<reference evidence="3" key="1">
    <citation type="journal article" date="2014" name="Nature">
        <title>Elephant shark genome provides unique insights into gnathostome evolution.</title>
        <authorList>
            <consortium name="International Elephant Shark Genome Sequencing Consortium"/>
            <person name="Venkatesh B."/>
            <person name="Lee A.P."/>
            <person name="Ravi V."/>
            <person name="Maurya A.K."/>
            <person name="Lian M.M."/>
            <person name="Swann J.B."/>
            <person name="Ohta Y."/>
            <person name="Flajnik M.F."/>
            <person name="Sutoh Y."/>
            <person name="Kasahara M."/>
            <person name="Hoon S."/>
            <person name="Gangu V."/>
            <person name="Roy S.W."/>
            <person name="Irimia M."/>
            <person name="Korzh V."/>
            <person name="Kondrychyn I."/>
            <person name="Lim Z.W."/>
            <person name="Tay B.H."/>
            <person name="Tohari S."/>
            <person name="Kong K.W."/>
            <person name="Ho S."/>
            <person name="Lorente-Galdos B."/>
            <person name="Quilez J."/>
            <person name="Marques-Bonet T."/>
            <person name="Raney B.J."/>
            <person name="Ingham P.W."/>
            <person name="Tay A."/>
            <person name="Hillier L.W."/>
            <person name="Minx P."/>
            <person name="Boehm T."/>
            <person name="Wilson R.K."/>
            <person name="Brenner S."/>
            <person name="Warren W.C."/>
        </authorList>
    </citation>
    <scope>NUCLEOTIDE SEQUENCE</scope>
    <source>
        <tissue evidence="3">Testis</tissue>
    </source>
</reference>
<feature type="compositionally biased region" description="Polar residues" evidence="2">
    <location>
        <begin position="230"/>
        <end position="255"/>
    </location>
</feature>
<protein>
    <submittedName>
        <fullName evidence="3">Centrosomal protein of 89 kDa</fullName>
    </submittedName>
</protein>
<evidence type="ECO:0000313" key="3">
    <source>
        <dbReference type="EMBL" id="AFO95331.1"/>
    </source>
</evidence>
<dbReference type="GO" id="GO:0005814">
    <property type="term" value="C:centriole"/>
    <property type="evidence" value="ECO:0007669"/>
    <property type="project" value="InterPro"/>
</dbReference>
<feature type="region of interest" description="Disordered" evidence="2">
    <location>
        <begin position="70"/>
        <end position="96"/>
    </location>
</feature>
<feature type="compositionally biased region" description="Basic and acidic residues" evidence="2">
    <location>
        <begin position="80"/>
        <end position="93"/>
    </location>
</feature>
<dbReference type="GO" id="GO:0007005">
    <property type="term" value="P:mitochondrion organization"/>
    <property type="evidence" value="ECO:0007669"/>
    <property type="project" value="InterPro"/>
</dbReference>
<feature type="compositionally biased region" description="Basic and acidic residues" evidence="2">
    <location>
        <begin position="897"/>
        <end position="907"/>
    </location>
</feature>
<name>V9KC90_CALMI</name>